<dbReference type="InterPro" id="IPR013595">
    <property type="entry name" value="Pept_S33_TAP-like_C"/>
</dbReference>
<keyword evidence="3" id="KW-1133">Transmembrane helix</keyword>
<accession>A0A9P4J9I8</accession>
<dbReference type="EMBL" id="ML996081">
    <property type="protein sequence ID" value="KAF2157807.1"/>
    <property type="molecule type" value="Genomic_DNA"/>
</dbReference>
<dbReference type="GO" id="GO:0016787">
    <property type="term" value="F:hydrolase activity"/>
    <property type="evidence" value="ECO:0007669"/>
    <property type="project" value="UniProtKB-KW"/>
</dbReference>
<proteinExistence type="inferred from homology"/>
<comment type="caution">
    <text evidence="6">The sequence shown here is derived from an EMBL/GenBank/DDBJ whole genome shotgun (WGS) entry which is preliminary data.</text>
</comment>
<dbReference type="SUPFAM" id="SSF53474">
    <property type="entry name" value="alpha/beta-Hydrolases"/>
    <property type="match status" value="1"/>
</dbReference>
<dbReference type="InterPro" id="IPR051601">
    <property type="entry name" value="Serine_prot/Carboxylest_S33"/>
</dbReference>
<gene>
    <name evidence="6" type="ORF">K461DRAFT_290083</name>
</gene>
<keyword evidence="7" id="KW-1185">Reference proteome</keyword>
<feature type="transmembrane region" description="Helical" evidence="3">
    <location>
        <begin position="28"/>
        <end position="51"/>
    </location>
</feature>
<evidence type="ECO:0000256" key="1">
    <source>
        <dbReference type="ARBA" id="ARBA00010088"/>
    </source>
</evidence>
<evidence type="ECO:0000259" key="4">
    <source>
        <dbReference type="Pfam" id="PF00561"/>
    </source>
</evidence>
<keyword evidence="3" id="KW-0812">Transmembrane</keyword>
<feature type="domain" description="AB hydrolase-1" evidence="4">
    <location>
        <begin position="298"/>
        <end position="349"/>
    </location>
</feature>
<dbReference type="PANTHER" id="PTHR43248">
    <property type="entry name" value="2-SUCCINYL-6-HYDROXY-2,4-CYCLOHEXADIENE-1-CARBOXYLATE SYNTHASE"/>
    <property type="match status" value="1"/>
</dbReference>
<dbReference type="InterPro" id="IPR000073">
    <property type="entry name" value="AB_hydrolase_1"/>
</dbReference>
<evidence type="ECO:0000259" key="5">
    <source>
        <dbReference type="Pfam" id="PF08386"/>
    </source>
</evidence>
<dbReference type="Proteomes" id="UP000799439">
    <property type="component" value="Unassembled WGS sequence"/>
</dbReference>
<dbReference type="Gene3D" id="3.40.50.1820">
    <property type="entry name" value="alpha/beta hydrolase"/>
    <property type="match status" value="1"/>
</dbReference>
<dbReference type="AlphaFoldDB" id="A0A9P4J9I8"/>
<dbReference type="Pfam" id="PF00561">
    <property type="entry name" value="Abhydrolase_1"/>
    <property type="match status" value="1"/>
</dbReference>
<evidence type="ECO:0000256" key="2">
    <source>
        <dbReference type="ARBA" id="ARBA00022801"/>
    </source>
</evidence>
<evidence type="ECO:0000256" key="3">
    <source>
        <dbReference type="SAM" id="Phobius"/>
    </source>
</evidence>
<name>A0A9P4J9I8_9PEZI</name>
<evidence type="ECO:0000313" key="6">
    <source>
        <dbReference type="EMBL" id="KAF2157807.1"/>
    </source>
</evidence>
<dbReference type="PANTHER" id="PTHR43248:SF25">
    <property type="entry name" value="AB HYDROLASE-1 DOMAIN-CONTAINING PROTEIN-RELATED"/>
    <property type="match status" value="1"/>
</dbReference>
<dbReference type="Pfam" id="PF08386">
    <property type="entry name" value="Abhydrolase_4"/>
    <property type="match status" value="1"/>
</dbReference>
<feature type="domain" description="Peptidase S33 tripeptidyl aminopeptidase-like C-terminal" evidence="5">
    <location>
        <begin position="515"/>
        <end position="611"/>
    </location>
</feature>
<protein>
    <submittedName>
        <fullName evidence="6">Alpha/beta-hydrolase</fullName>
    </submittedName>
</protein>
<comment type="similarity">
    <text evidence="1">Belongs to the peptidase S33 family.</text>
</comment>
<evidence type="ECO:0000313" key="7">
    <source>
        <dbReference type="Proteomes" id="UP000799439"/>
    </source>
</evidence>
<keyword evidence="2" id="KW-0378">Hydrolase</keyword>
<organism evidence="6 7">
    <name type="scientific">Myriangium duriaei CBS 260.36</name>
    <dbReference type="NCBI Taxonomy" id="1168546"/>
    <lineage>
        <taxon>Eukaryota</taxon>
        <taxon>Fungi</taxon>
        <taxon>Dikarya</taxon>
        <taxon>Ascomycota</taxon>
        <taxon>Pezizomycotina</taxon>
        <taxon>Dothideomycetes</taxon>
        <taxon>Dothideomycetidae</taxon>
        <taxon>Myriangiales</taxon>
        <taxon>Myriangiaceae</taxon>
        <taxon>Myriangium</taxon>
    </lineage>
</organism>
<dbReference type="OrthoDB" id="425534at2759"/>
<dbReference type="InterPro" id="IPR029058">
    <property type="entry name" value="AB_hydrolase_fold"/>
</dbReference>
<sequence length="667" mass="73391">MSKESRGKPKRVSALNDNFAKRPRHIEIFVQFTMVAAIIGVLLVSLSQHIYFRPPILPNSPDSKVQHEEFSWDTVAAHPDLVFSKCYECYHCARLLLPMDYWNGTTNATIDLAIIRKPAKVPVTDPRYGGAILLNPGGPGGLGTEFVLTAGEEISGRVDDEGEGGKLFDLVSFDPRGIGHSRPSINCFEDPVLGQTWDIRMLEGGLPDVNDVAFGRIWAIARARAKSCSIPLPDGEADIRKYVTTASVARDMLEITERLGKWREEEAERLLEEGRRTHHASPASSGINIVGEVRYKPGKEKLQYWGFSYGTFLGLTFAAMFPERVQRLAIDGVMDPYDYTQTQWFTSLDDAEKAMDAFYLSCATAGYPLCALANDTGETTVEEVKRRVLKIFHELTHEPLAVAGSNPEIITAADITNMIFLGIYRPVGSFPVMAKILSDIESGDGTTLATTLLANHAVDCKADQSGISAMKGYSSESLMAVACTDGNDQTSVDRAEFERYLTRLTTVSPTLAPLWSLIRLHCVHYTIRPFHRFTGPWEGETHHPLLLIGNTADPYTPFANAQAMARNFKDAVALAQESPGHCTLGAFSDCTVGHIRQYFQTGRLPPPDTVCAADEQPFGVDQDAIASALTVESKGRRSRAAHFASAALTHGGFFGKLFGARRVEWLH</sequence>
<reference evidence="6" key="1">
    <citation type="journal article" date="2020" name="Stud. Mycol.">
        <title>101 Dothideomycetes genomes: a test case for predicting lifestyles and emergence of pathogens.</title>
        <authorList>
            <person name="Haridas S."/>
            <person name="Albert R."/>
            <person name="Binder M."/>
            <person name="Bloem J."/>
            <person name="Labutti K."/>
            <person name="Salamov A."/>
            <person name="Andreopoulos B."/>
            <person name="Baker S."/>
            <person name="Barry K."/>
            <person name="Bills G."/>
            <person name="Bluhm B."/>
            <person name="Cannon C."/>
            <person name="Castanera R."/>
            <person name="Culley D."/>
            <person name="Daum C."/>
            <person name="Ezra D."/>
            <person name="Gonzalez J."/>
            <person name="Henrissat B."/>
            <person name="Kuo A."/>
            <person name="Liang C."/>
            <person name="Lipzen A."/>
            <person name="Lutzoni F."/>
            <person name="Magnuson J."/>
            <person name="Mondo S."/>
            <person name="Nolan M."/>
            <person name="Ohm R."/>
            <person name="Pangilinan J."/>
            <person name="Park H.-J."/>
            <person name="Ramirez L."/>
            <person name="Alfaro M."/>
            <person name="Sun H."/>
            <person name="Tritt A."/>
            <person name="Yoshinaga Y."/>
            <person name="Zwiers L.-H."/>
            <person name="Turgeon B."/>
            <person name="Goodwin S."/>
            <person name="Spatafora J."/>
            <person name="Crous P."/>
            <person name="Grigoriev I."/>
        </authorList>
    </citation>
    <scope>NUCLEOTIDE SEQUENCE</scope>
    <source>
        <strain evidence="6">CBS 260.36</strain>
    </source>
</reference>
<keyword evidence="3" id="KW-0472">Membrane</keyword>